<dbReference type="NCBIfam" id="NF038319">
    <property type="entry name" value="DISARM_DrmC_I"/>
    <property type="match status" value="1"/>
</dbReference>
<dbReference type="InterPro" id="IPR001736">
    <property type="entry name" value="PLipase_D/transphosphatidylase"/>
</dbReference>
<sequence length="273" mass="29487">MSAIRDKSAYVLAQAVRQLINAGAFGEVLSGVERCVLSAQSGSATIAKLASGRGAVQSALSNVIAIWANECSALTNGAFALQLAALKEAVLLTEGEATQTEVVWTGPKVEGSYLRATRQVVQDIISAAESELLVVGYWLAGKEDYEGIINDIIELIAHAVARGVKVTMVLDEGEKGYGKNNRDTLIALWPKGVALPKLLTWRIPADDKHLKLHAKVLVADRHDALVTSANLTMYALDRNMEMGVRAQGQPSERIADHFELLRLKQVLIDYLGQ</sequence>
<evidence type="ECO:0000313" key="3">
    <source>
        <dbReference type="Proteomes" id="UP000274122"/>
    </source>
</evidence>
<dbReference type="InterPro" id="IPR047955">
    <property type="entry name" value="DrmC-like"/>
</dbReference>
<accession>A0A3S4J9N3</accession>
<evidence type="ECO:0000313" key="2">
    <source>
        <dbReference type="EMBL" id="VEB95662.1"/>
    </source>
</evidence>
<gene>
    <name evidence="2" type="ORF">NCTC11466_00782</name>
</gene>
<dbReference type="GO" id="GO:0006793">
    <property type="term" value="P:phosphorus metabolic process"/>
    <property type="evidence" value="ECO:0007669"/>
    <property type="project" value="UniProtKB-ARBA"/>
</dbReference>
<dbReference type="SUPFAM" id="SSF56024">
    <property type="entry name" value="Phospholipase D/nuclease"/>
    <property type="match status" value="1"/>
</dbReference>
<proteinExistence type="predicted"/>
<dbReference type="RefSeq" id="WP_126354931.1">
    <property type="nucleotide sequence ID" value="NZ_LR134201.1"/>
</dbReference>
<dbReference type="GO" id="GO:0003824">
    <property type="term" value="F:catalytic activity"/>
    <property type="evidence" value="ECO:0007669"/>
    <property type="project" value="InterPro"/>
</dbReference>
<dbReference type="KEGG" id="clap:NCTC11466_00782"/>
<protein>
    <recommendedName>
        <fullName evidence="1">PLD phosphodiesterase domain-containing protein</fullName>
    </recommendedName>
</protein>
<dbReference type="EMBL" id="LR134201">
    <property type="protein sequence ID" value="VEB95662.1"/>
    <property type="molecule type" value="Genomic_DNA"/>
</dbReference>
<dbReference type="PROSITE" id="PS50035">
    <property type="entry name" value="PLD"/>
    <property type="match status" value="1"/>
</dbReference>
<dbReference type="AlphaFoldDB" id="A0A3S4J9N3"/>
<reference evidence="2 3" key="1">
    <citation type="submission" date="2018-12" db="EMBL/GenBank/DDBJ databases">
        <authorList>
            <consortium name="Pathogen Informatics"/>
        </authorList>
    </citation>
    <scope>NUCLEOTIDE SEQUENCE [LARGE SCALE GENOMIC DNA]</scope>
    <source>
        <strain evidence="2 3">NCTC11466</strain>
    </source>
</reference>
<dbReference type="InterPro" id="IPR025202">
    <property type="entry name" value="PLD-like_dom"/>
</dbReference>
<evidence type="ECO:0000259" key="1">
    <source>
        <dbReference type="PROSITE" id="PS50035"/>
    </source>
</evidence>
<dbReference type="Gene3D" id="3.30.870.10">
    <property type="entry name" value="Endonuclease Chain A"/>
    <property type="match status" value="1"/>
</dbReference>
<feature type="domain" description="PLD phosphodiesterase" evidence="1">
    <location>
        <begin position="208"/>
        <end position="235"/>
    </location>
</feature>
<dbReference type="OrthoDB" id="9762009at2"/>
<name>A0A3S4J9N3_9ENTR</name>
<dbReference type="CDD" id="cd09132">
    <property type="entry name" value="PLDc_unchar4"/>
    <property type="match status" value="1"/>
</dbReference>
<keyword evidence="3" id="KW-1185">Reference proteome</keyword>
<dbReference type="Proteomes" id="UP000274122">
    <property type="component" value="Chromosome"/>
</dbReference>
<dbReference type="Pfam" id="PF13091">
    <property type="entry name" value="PLDc_2"/>
    <property type="match status" value="1"/>
</dbReference>
<organism evidence="2 3">
    <name type="scientific">Cedecea lapagei</name>
    <dbReference type="NCBI Taxonomy" id="158823"/>
    <lineage>
        <taxon>Bacteria</taxon>
        <taxon>Pseudomonadati</taxon>
        <taxon>Pseudomonadota</taxon>
        <taxon>Gammaproteobacteria</taxon>
        <taxon>Enterobacterales</taxon>
        <taxon>Enterobacteriaceae</taxon>
        <taxon>Cedecea</taxon>
    </lineage>
</organism>